<dbReference type="Proteomes" id="UP000754750">
    <property type="component" value="Unassembled WGS sequence"/>
</dbReference>
<organism evidence="2 3">
    <name type="scientific">Faecalispora sporosphaeroides</name>
    <dbReference type="NCBI Taxonomy" id="1549"/>
    <lineage>
        <taxon>Bacteria</taxon>
        <taxon>Bacillati</taxon>
        <taxon>Bacillota</taxon>
        <taxon>Clostridia</taxon>
        <taxon>Eubacteriales</taxon>
        <taxon>Oscillospiraceae</taxon>
        <taxon>Faecalispora</taxon>
    </lineage>
</organism>
<keyword evidence="1" id="KW-0732">Signal</keyword>
<evidence type="ECO:0000313" key="3">
    <source>
        <dbReference type="Proteomes" id="UP000754750"/>
    </source>
</evidence>
<dbReference type="SUPFAM" id="SSF53850">
    <property type="entry name" value="Periplasmic binding protein-like II"/>
    <property type="match status" value="1"/>
</dbReference>
<dbReference type="Pfam" id="PF16868">
    <property type="entry name" value="NMT1_3"/>
    <property type="match status" value="1"/>
</dbReference>
<sequence length="332" mass="35826">MSTGSRFKTLAAVLCLLALVASGCQTANSDSSAAGKQKEQPIQVLTIGTADSGGTMYPVGRAIAQVINENIPQMKINIGASNGSLSNVEGLRGGQIDLGLVSADVAYCAYRGEDEFSGKPMKNLRAIGAVYFSCSNWIVKDSLNAVYVHDLLGKRVAVGPENSTTDLSARIALQVVGINSSNTKLENYGLGSGSKALQEGKLDAVHGMAGVPIRAMQDLARNVPSHLLRYTDEELNEILDDNDQYRKAMIPAGTYAGQKEDVPTFGVKCVLCVNEDMDEELVYTITKILRQSVENLDELHYSMESMKDPDFVSKDLPVPLHPGAERFYNENK</sequence>
<comment type="caution">
    <text evidence="2">The sequence shown here is derived from an EMBL/GenBank/DDBJ whole genome shotgun (WGS) entry which is preliminary data.</text>
</comment>
<accession>A0A928Q3N4</accession>
<feature type="chain" id="PRO_5038712239" evidence="1">
    <location>
        <begin position="27"/>
        <end position="332"/>
    </location>
</feature>
<gene>
    <name evidence="2" type="ORF">E7512_00675</name>
</gene>
<protein>
    <submittedName>
        <fullName evidence="2">TAXI family TRAP transporter solute-binding subunit</fullName>
    </submittedName>
</protein>
<dbReference type="CDD" id="cd13520">
    <property type="entry name" value="PBP2_TAXI_TRAP"/>
    <property type="match status" value="1"/>
</dbReference>
<dbReference type="RefSeq" id="WP_326839676.1">
    <property type="nucleotide sequence ID" value="NZ_JBKWRC010000001.1"/>
</dbReference>
<dbReference type="PANTHER" id="PTHR42941:SF1">
    <property type="entry name" value="SLL1037 PROTEIN"/>
    <property type="match status" value="1"/>
</dbReference>
<proteinExistence type="predicted"/>
<evidence type="ECO:0000313" key="2">
    <source>
        <dbReference type="EMBL" id="MBE6832095.1"/>
    </source>
</evidence>
<dbReference type="AlphaFoldDB" id="A0A928Q3N4"/>
<reference evidence="2" key="1">
    <citation type="submission" date="2019-04" db="EMBL/GenBank/DDBJ databases">
        <title>Evolution of Biomass-Degrading Anaerobic Consortia Revealed by Metagenomics.</title>
        <authorList>
            <person name="Peng X."/>
        </authorList>
    </citation>
    <scope>NUCLEOTIDE SEQUENCE</scope>
    <source>
        <strain evidence="2">SIG551</strain>
    </source>
</reference>
<dbReference type="PANTHER" id="PTHR42941">
    <property type="entry name" value="SLL1037 PROTEIN"/>
    <property type="match status" value="1"/>
</dbReference>
<dbReference type="InterPro" id="IPR011852">
    <property type="entry name" value="TRAP_TAXI"/>
</dbReference>
<dbReference type="EMBL" id="SVNY01000001">
    <property type="protein sequence ID" value="MBE6832095.1"/>
    <property type="molecule type" value="Genomic_DNA"/>
</dbReference>
<dbReference type="PROSITE" id="PS51257">
    <property type="entry name" value="PROKAR_LIPOPROTEIN"/>
    <property type="match status" value="1"/>
</dbReference>
<dbReference type="NCBIfam" id="TIGR02122">
    <property type="entry name" value="TRAP_TAXI"/>
    <property type="match status" value="1"/>
</dbReference>
<evidence type="ECO:0000256" key="1">
    <source>
        <dbReference type="SAM" id="SignalP"/>
    </source>
</evidence>
<dbReference type="Gene3D" id="3.40.190.10">
    <property type="entry name" value="Periplasmic binding protein-like II"/>
    <property type="match status" value="2"/>
</dbReference>
<feature type="signal peptide" evidence="1">
    <location>
        <begin position="1"/>
        <end position="26"/>
    </location>
</feature>
<name>A0A928Q3N4_9FIRM</name>